<keyword evidence="2" id="KW-1185">Reference proteome</keyword>
<evidence type="ECO:0000313" key="2">
    <source>
        <dbReference type="Proteomes" id="UP001642405"/>
    </source>
</evidence>
<sequence>MKADEPWPKWAELSPETAELDDENIAFKKAIAAEYGEAALRKSWLAVCAKLESLTAELTEQQTAAIPELTYEEALSPTPELAARIRKAGCFVVRGTVPKETADGWFEDLDNYVKQNKGHVRGWPEESPCILRLYWARAQVEARTHPRAMALHEAINRLWHDDEDADKAFAAPLSYADAARIRPPGLPFTSLGPHIDAGSLARWADPTYRRVYDAIWSGNPDRYDPFDLTTRKKAQSAFFKGSAHSSVLRLWQGWTALTKAGPHEGSLMLYPDIKTAIAYVLLRPFFRPPADAADVLDASKWAFDLESAWFPGVWRKSSQELRPDAFPHLRLKAGLVHIPTMYPGDTVWWHCDMCHAVELDHVGEDISSVIYVAATPTTPVNLAYVKRQLAAFLEGTPPEDFSNGSDESKFVGYPGSEKLLLNGEAGRRAMGVSV</sequence>
<organism evidence="1 2">
    <name type="scientific">Sporothrix curviconia</name>
    <dbReference type="NCBI Taxonomy" id="1260050"/>
    <lineage>
        <taxon>Eukaryota</taxon>
        <taxon>Fungi</taxon>
        <taxon>Dikarya</taxon>
        <taxon>Ascomycota</taxon>
        <taxon>Pezizomycotina</taxon>
        <taxon>Sordariomycetes</taxon>
        <taxon>Sordariomycetidae</taxon>
        <taxon>Ophiostomatales</taxon>
        <taxon>Ophiostomataceae</taxon>
        <taxon>Sporothrix</taxon>
    </lineage>
</organism>
<evidence type="ECO:0000313" key="1">
    <source>
        <dbReference type="EMBL" id="CAK7213499.1"/>
    </source>
</evidence>
<reference evidence="1 2" key="1">
    <citation type="submission" date="2024-01" db="EMBL/GenBank/DDBJ databases">
        <authorList>
            <person name="Allen C."/>
            <person name="Tagirdzhanova G."/>
        </authorList>
    </citation>
    <scope>NUCLEOTIDE SEQUENCE [LARGE SCALE GENOMIC DNA]</scope>
</reference>
<dbReference type="InterPro" id="IPR010856">
    <property type="entry name" value="Gig2-like"/>
</dbReference>
<protein>
    <recommendedName>
        <fullName evidence="3">DUF1479-domain-containing protein</fullName>
    </recommendedName>
</protein>
<dbReference type="EMBL" id="CAWUHB010000007">
    <property type="protein sequence ID" value="CAK7213499.1"/>
    <property type="molecule type" value="Genomic_DNA"/>
</dbReference>
<gene>
    <name evidence="1" type="ORF">SCUCBS95973_001814</name>
</gene>
<dbReference type="Pfam" id="PF07350">
    <property type="entry name" value="Gig2-like"/>
    <property type="match status" value="1"/>
</dbReference>
<dbReference type="Proteomes" id="UP001642405">
    <property type="component" value="Unassembled WGS sequence"/>
</dbReference>
<accession>A0ABP0B1T2</accession>
<dbReference type="InterPro" id="IPR027443">
    <property type="entry name" value="IPNS-like_sf"/>
</dbReference>
<comment type="caution">
    <text evidence="1">The sequence shown here is derived from an EMBL/GenBank/DDBJ whole genome shotgun (WGS) entry which is preliminary data.</text>
</comment>
<evidence type="ECO:0008006" key="3">
    <source>
        <dbReference type="Google" id="ProtNLM"/>
    </source>
</evidence>
<dbReference type="Gene3D" id="2.60.120.330">
    <property type="entry name" value="B-lactam Antibiotic, Isopenicillin N Synthase, Chain"/>
    <property type="match status" value="1"/>
</dbReference>
<proteinExistence type="predicted"/>
<name>A0ABP0B1T2_9PEZI</name>
<dbReference type="PANTHER" id="PTHR30613">
    <property type="entry name" value="UNCHARACTERIZED PROTEIN YBIU-RELATED"/>
    <property type="match status" value="1"/>
</dbReference>
<dbReference type="PANTHER" id="PTHR30613:SF1">
    <property type="entry name" value="DUF1479 DOMAIN PROTEIN (AFU_ORTHOLOGUE AFUA_5G09280)"/>
    <property type="match status" value="1"/>
</dbReference>
<dbReference type="SUPFAM" id="SSF51197">
    <property type="entry name" value="Clavaminate synthase-like"/>
    <property type="match status" value="1"/>
</dbReference>